<dbReference type="GO" id="GO:0006351">
    <property type="term" value="P:DNA-templated transcription"/>
    <property type="evidence" value="ECO:0007669"/>
    <property type="project" value="TreeGrafter"/>
</dbReference>
<evidence type="ECO:0000259" key="5">
    <source>
        <dbReference type="PROSITE" id="PS50931"/>
    </source>
</evidence>
<comment type="similarity">
    <text evidence="1">Belongs to the LysR transcriptional regulatory family.</text>
</comment>
<dbReference type="Gene3D" id="1.10.10.10">
    <property type="entry name" value="Winged helix-like DNA-binding domain superfamily/Winged helix DNA-binding domain"/>
    <property type="match status" value="1"/>
</dbReference>
<dbReference type="SUPFAM" id="SSF46785">
    <property type="entry name" value="Winged helix' DNA-binding domain"/>
    <property type="match status" value="1"/>
</dbReference>
<dbReference type="OrthoDB" id="9786526at2"/>
<dbReference type="InterPro" id="IPR036388">
    <property type="entry name" value="WH-like_DNA-bd_sf"/>
</dbReference>
<comment type="caution">
    <text evidence="6">The sequence shown here is derived from an EMBL/GenBank/DDBJ whole genome shotgun (WGS) entry which is preliminary data.</text>
</comment>
<gene>
    <name evidence="6" type="ORF">EDC52_104273</name>
</gene>
<evidence type="ECO:0000256" key="2">
    <source>
        <dbReference type="ARBA" id="ARBA00023015"/>
    </source>
</evidence>
<keyword evidence="7" id="KW-1185">Reference proteome</keyword>
<dbReference type="GO" id="GO:0003700">
    <property type="term" value="F:DNA-binding transcription factor activity"/>
    <property type="evidence" value="ECO:0007669"/>
    <property type="project" value="InterPro"/>
</dbReference>
<feature type="domain" description="HTH lysR-type" evidence="5">
    <location>
        <begin position="10"/>
        <end position="67"/>
    </location>
</feature>
<dbReference type="Proteomes" id="UP000295719">
    <property type="component" value="Unassembled WGS sequence"/>
</dbReference>
<evidence type="ECO:0000256" key="4">
    <source>
        <dbReference type="ARBA" id="ARBA00023163"/>
    </source>
</evidence>
<dbReference type="InterPro" id="IPR000847">
    <property type="entry name" value="LysR_HTH_N"/>
</dbReference>
<proteinExistence type="inferred from homology"/>
<dbReference type="InterPro" id="IPR058163">
    <property type="entry name" value="LysR-type_TF_proteobact-type"/>
</dbReference>
<evidence type="ECO:0000256" key="3">
    <source>
        <dbReference type="ARBA" id="ARBA00023125"/>
    </source>
</evidence>
<dbReference type="PANTHER" id="PTHR30537:SF71">
    <property type="entry name" value="TRANSCRIPTIONAL REGULATORY PROTEIN"/>
    <property type="match status" value="1"/>
</dbReference>
<dbReference type="AlphaFoldDB" id="A0A4R3YZJ6"/>
<keyword evidence="4" id="KW-0804">Transcription</keyword>
<dbReference type="Gene3D" id="3.40.190.290">
    <property type="match status" value="1"/>
</dbReference>
<organism evidence="6 7">
    <name type="scientific">Biostraticola tofi</name>
    <dbReference type="NCBI Taxonomy" id="466109"/>
    <lineage>
        <taxon>Bacteria</taxon>
        <taxon>Pseudomonadati</taxon>
        <taxon>Pseudomonadota</taxon>
        <taxon>Gammaproteobacteria</taxon>
        <taxon>Enterobacterales</taxon>
        <taxon>Bruguierivoracaceae</taxon>
        <taxon>Biostraticola</taxon>
    </lineage>
</organism>
<dbReference type="InterPro" id="IPR005119">
    <property type="entry name" value="LysR_subst-bd"/>
</dbReference>
<dbReference type="Pfam" id="PF03466">
    <property type="entry name" value="LysR_substrate"/>
    <property type="match status" value="1"/>
</dbReference>
<keyword evidence="3 6" id="KW-0238">DNA-binding</keyword>
<reference evidence="6 7" key="1">
    <citation type="submission" date="2019-03" db="EMBL/GenBank/DDBJ databases">
        <title>Genomic Encyclopedia of Type Strains, Phase IV (KMG-IV): sequencing the most valuable type-strain genomes for metagenomic binning, comparative biology and taxonomic classification.</title>
        <authorList>
            <person name="Goeker M."/>
        </authorList>
    </citation>
    <scope>NUCLEOTIDE SEQUENCE [LARGE SCALE GENOMIC DNA]</scope>
    <source>
        <strain evidence="6 7">DSM 19580</strain>
    </source>
</reference>
<evidence type="ECO:0000313" key="6">
    <source>
        <dbReference type="EMBL" id="TCV96833.1"/>
    </source>
</evidence>
<dbReference type="PROSITE" id="PS50931">
    <property type="entry name" value="HTH_LYSR"/>
    <property type="match status" value="1"/>
</dbReference>
<evidence type="ECO:0000256" key="1">
    <source>
        <dbReference type="ARBA" id="ARBA00009437"/>
    </source>
</evidence>
<dbReference type="InterPro" id="IPR036390">
    <property type="entry name" value="WH_DNA-bd_sf"/>
</dbReference>
<accession>A0A4R3YZJ6</accession>
<dbReference type="GO" id="GO:0043565">
    <property type="term" value="F:sequence-specific DNA binding"/>
    <property type="evidence" value="ECO:0007669"/>
    <property type="project" value="TreeGrafter"/>
</dbReference>
<name>A0A4R3YZJ6_9GAMM</name>
<dbReference type="EMBL" id="SMCR01000004">
    <property type="protein sequence ID" value="TCV96833.1"/>
    <property type="molecule type" value="Genomic_DNA"/>
</dbReference>
<keyword evidence="2" id="KW-0805">Transcription regulation</keyword>
<evidence type="ECO:0000313" key="7">
    <source>
        <dbReference type="Proteomes" id="UP000295719"/>
    </source>
</evidence>
<dbReference type="FunFam" id="1.10.10.10:FF:000001">
    <property type="entry name" value="LysR family transcriptional regulator"/>
    <property type="match status" value="1"/>
</dbReference>
<dbReference type="Pfam" id="PF00126">
    <property type="entry name" value="HTH_1"/>
    <property type="match status" value="1"/>
</dbReference>
<dbReference type="PANTHER" id="PTHR30537">
    <property type="entry name" value="HTH-TYPE TRANSCRIPTIONAL REGULATOR"/>
    <property type="match status" value="1"/>
</dbReference>
<dbReference type="SUPFAM" id="SSF53850">
    <property type="entry name" value="Periplasmic binding protein-like II"/>
    <property type="match status" value="1"/>
</dbReference>
<dbReference type="FunFam" id="3.40.190.290:FF:000001">
    <property type="entry name" value="Transcriptional regulator, LysR family"/>
    <property type="match status" value="1"/>
</dbReference>
<dbReference type="RefSeq" id="WP_131865402.1">
    <property type="nucleotide sequence ID" value="NZ_SMCR01000004.1"/>
</dbReference>
<protein>
    <submittedName>
        <fullName evidence="6">DNA-binding transcriptional LysR family regulator</fullName>
    </submittedName>
</protein>
<sequence length="305" mass="33389">MNAENRVATDRARELAVFAAVVQHGSFSHAGRVLNLSASAISRTLDRIEARLGVRLLLRTTRSLSLTAEGQAYLQAARRILKDLDDSEQQIADQGFPRGRLRVSASLSHGQLHIVPLLPEFAALYPHILVDISLTDTITDIAGGQADIAVRFGKLPDSSLTARKLGEEKRVVAASPDYLARWGTPTRPAELLSHNCLHFNFHRTETSWPFRVNGTVEWLPIKGSIEANSGQTLRQLAMLGMGIVRLGEFLVGADILAGRLVPILQDFNPGDAEEVNAVFVGGSNTPARVRAFVDFLAERLSQRMQ</sequence>